<sequence length="228" mass="25537">MASKAAYKRLMKEYLALQRNPVEYIDARPAPENILEWHYIVTGPPDTPYEGGQYHGTLIFPSEYPFKPPAIRMITPSGRFQTNTRLCLSFSDFHPKSWNPAWMVSTILVGLVSFMTSDEITTGGIVTPESTRKAYAKDTKRFNLMNNPKFVAVFPELLEQNRRDIMEQAATNAKANAEAAAQKSNSNSPKENSNASKSKEGNWFKSHWGVVVVVFLALALARFLGSEA</sequence>
<dbReference type="EMBL" id="CP115611">
    <property type="protein sequence ID" value="WBW72477.1"/>
    <property type="molecule type" value="Genomic_DNA"/>
</dbReference>
<evidence type="ECO:0000256" key="14">
    <source>
        <dbReference type="SAM" id="Phobius"/>
    </source>
</evidence>
<evidence type="ECO:0000256" key="1">
    <source>
        <dbReference type="ARBA" id="ARBA00004586"/>
    </source>
</evidence>
<keyword evidence="4 14" id="KW-0812">Transmembrane</keyword>
<dbReference type="KEGG" id="som:SOMG_01850"/>
<keyword evidence="7" id="KW-0256">Endoplasmic reticulum</keyword>
<evidence type="ECO:0000256" key="4">
    <source>
        <dbReference type="ARBA" id="ARBA00022692"/>
    </source>
</evidence>
<reference evidence="16 17" key="1">
    <citation type="journal article" date="2023" name="G3 (Bethesda)">
        <title>A high-quality reference genome for the fission yeast Schizosaccharomyces osmophilus.</title>
        <authorList>
            <person name="Jia G.S."/>
            <person name="Zhang W.C."/>
            <person name="Liang Y."/>
            <person name="Liu X.H."/>
            <person name="Rhind N."/>
            <person name="Pidoux A."/>
            <person name="Brysch-Herzberg M."/>
            <person name="Du L.L."/>
        </authorList>
    </citation>
    <scope>NUCLEOTIDE SEQUENCE [LARGE SCALE GENOMIC DNA]</scope>
    <source>
        <strain evidence="16 17">CBS 15793</strain>
    </source>
</reference>
<evidence type="ECO:0000256" key="13">
    <source>
        <dbReference type="SAM" id="MobiDB-lite"/>
    </source>
</evidence>
<accession>A0AAE9WC30</accession>
<keyword evidence="17" id="KW-1185">Reference proteome</keyword>
<dbReference type="GeneID" id="80875332"/>
<feature type="compositionally biased region" description="Low complexity" evidence="13">
    <location>
        <begin position="171"/>
        <end position="196"/>
    </location>
</feature>
<dbReference type="PANTHER" id="PTHR24067">
    <property type="entry name" value="UBIQUITIN-CONJUGATING ENZYME E2"/>
    <property type="match status" value="1"/>
</dbReference>
<evidence type="ECO:0000256" key="11">
    <source>
        <dbReference type="ARBA" id="ARBA00039885"/>
    </source>
</evidence>
<dbReference type="FunFam" id="3.10.110.10:FF:000023">
    <property type="entry name" value="Ubiquitin-conjugating enzyme E2 J2"/>
    <property type="match status" value="1"/>
</dbReference>
<dbReference type="InterPro" id="IPR016135">
    <property type="entry name" value="UBQ-conjugating_enzyme/RWD"/>
</dbReference>
<dbReference type="SUPFAM" id="SSF54495">
    <property type="entry name" value="UBC-like"/>
    <property type="match status" value="1"/>
</dbReference>
<dbReference type="GO" id="GO:0061631">
    <property type="term" value="F:ubiquitin conjugating enzyme activity"/>
    <property type="evidence" value="ECO:0007669"/>
    <property type="project" value="UniProtKB-EC"/>
</dbReference>
<evidence type="ECO:0000256" key="8">
    <source>
        <dbReference type="ARBA" id="ARBA00022840"/>
    </source>
</evidence>
<evidence type="ECO:0000259" key="15">
    <source>
        <dbReference type="PROSITE" id="PS50127"/>
    </source>
</evidence>
<evidence type="ECO:0000256" key="5">
    <source>
        <dbReference type="ARBA" id="ARBA00022741"/>
    </source>
</evidence>
<dbReference type="SMART" id="SM00212">
    <property type="entry name" value="UBCc"/>
    <property type="match status" value="1"/>
</dbReference>
<dbReference type="InterPro" id="IPR000608">
    <property type="entry name" value="UBC"/>
</dbReference>
<evidence type="ECO:0000256" key="12">
    <source>
        <dbReference type="ARBA" id="ARBA00042181"/>
    </source>
</evidence>
<evidence type="ECO:0000313" key="16">
    <source>
        <dbReference type="EMBL" id="WBW72477.1"/>
    </source>
</evidence>
<dbReference type="GO" id="GO:0005524">
    <property type="term" value="F:ATP binding"/>
    <property type="evidence" value="ECO:0007669"/>
    <property type="project" value="UniProtKB-KW"/>
</dbReference>
<evidence type="ECO:0000256" key="2">
    <source>
        <dbReference type="ARBA" id="ARBA00012486"/>
    </source>
</evidence>
<dbReference type="AlphaFoldDB" id="A0AAE9WC30"/>
<evidence type="ECO:0000256" key="9">
    <source>
        <dbReference type="ARBA" id="ARBA00022989"/>
    </source>
</evidence>
<evidence type="ECO:0000256" key="7">
    <source>
        <dbReference type="ARBA" id="ARBA00022824"/>
    </source>
</evidence>
<dbReference type="Gene3D" id="3.10.110.10">
    <property type="entry name" value="Ubiquitin Conjugating Enzyme"/>
    <property type="match status" value="1"/>
</dbReference>
<dbReference type="RefSeq" id="XP_056036720.1">
    <property type="nucleotide sequence ID" value="XM_056180643.1"/>
</dbReference>
<keyword evidence="8" id="KW-0067">ATP-binding</keyword>
<dbReference type="EC" id="2.3.2.23" evidence="2"/>
<dbReference type="PROSITE" id="PS50127">
    <property type="entry name" value="UBC_2"/>
    <property type="match status" value="1"/>
</dbReference>
<evidence type="ECO:0000256" key="6">
    <source>
        <dbReference type="ARBA" id="ARBA00022786"/>
    </source>
</evidence>
<feature type="region of interest" description="Disordered" evidence="13">
    <location>
        <begin position="171"/>
        <end position="198"/>
    </location>
</feature>
<keyword evidence="6" id="KW-0833">Ubl conjugation pathway</keyword>
<proteinExistence type="predicted"/>
<dbReference type="InterPro" id="IPR050113">
    <property type="entry name" value="Ub_conjugating_enzyme"/>
</dbReference>
<gene>
    <name evidence="16" type="primary">ubc6</name>
    <name evidence="16" type="ORF">SOMG_01850</name>
</gene>
<feature type="transmembrane region" description="Helical" evidence="14">
    <location>
        <begin position="207"/>
        <end position="225"/>
    </location>
</feature>
<keyword evidence="9 14" id="KW-1133">Transmembrane helix</keyword>
<feature type="domain" description="UBC core" evidence="15">
    <location>
        <begin position="5"/>
        <end position="163"/>
    </location>
</feature>
<keyword evidence="3" id="KW-0808">Transferase</keyword>
<evidence type="ECO:0000313" key="17">
    <source>
        <dbReference type="Proteomes" id="UP001212411"/>
    </source>
</evidence>
<name>A0AAE9WC30_9SCHI</name>
<organism evidence="16 17">
    <name type="scientific">Schizosaccharomyces osmophilus</name>
    <dbReference type="NCBI Taxonomy" id="2545709"/>
    <lineage>
        <taxon>Eukaryota</taxon>
        <taxon>Fungi</taxon>
        <taxon>Dikarya</taxon>
        <taxon>Ascomycota</taxon>
        <taxon>Taphrinomycotina</taxon>
        <taxon>Schizosaccharomycetes</taxon>
        <taxon>Schizosaccharomycetales</taxon>
        <taxon>Schizosaccharomycetaceae</taxon>
        <taxon>Schizosaccharomyces</taxon>
    </lineage>
</organism>
<evidence type="ECO:0000256" key="10">
    <source>
        <dbReference type="ARBA" id="ARBA00023136"/>
    </source>
</evidence>
<dbReference type="Pfam" id="PF00179">
    <property type="entry name" value="UQ_con"/>
    <property type="match status" value="1"/>
</dbReference>
<keyword evidence="10 14" id="KW-0472">Membrane</keyword>
<keyword evidence="5" id="KW-0547">Nucleotide-binding</keyword>
<protein>
    <recommendedName>
        <fullName evidence="11">Ubiquitin-conjugating enzyme E2 6</fullName>
        <ecNumber evidence="2">2.3.2.23</ecNumber>
    </recommendedName>
    <alternativeName>
        <fullName evidence="12">E2 ubiquitin-conjugating enzyme 6</fullName>
    </alternativeName>
</protein>
<dbReference type="CDD" id="cd23799">
    <property type="entry name" value="UBCc_UBE2J"/>
    <property type="match status" value="1"/>
</dbReference>
<evidence type="ECO:0000256" key="3">
    <source>
        <dbReference type="ARBA" id="ARBA00022679"/>
    </source>
</evidence>
<comment type="subcellular location">
    <subcellularLocation>
        <location evidence="1">Endoplasmic reticulum membrane</location>
    </subcellularLocation>
</comment>
<dbReference type="GO" id="GO:0005789">
    <property type="term" value="C:endoplasmic reticulum membrane"/>
    <property type="evidence" value="ECO:0007669"/>
    <property type="project" value="UniProtKB-SubCell"/>
</dbReference>
<dbReference type="Proteomes" id="UP001212411">
    <property type="component" value="Chromosome 1"/>
</dbReference>